<dbReference type="STRING" id="48467.SAMN02745166_04313"/>
<dbReference type="RefSeq" id="WP_078815456.1">
    <property type="nucleotide sequence ID" value="NZ_FUYE01000019.1"/>
</dbReference>
<dbReference type="AlphaFoldDB" id="A0A1T4YVA1"/>
<dbReference type="NCBIfam" id="TIGR01730">
    <property type="entry name" value="RND_mfp"/>
    <property type="match status" value="1"/>
</dbReference>
<feature type="domain" description="Lipoyl-binding" evidence="2">
    <location>
        <begin position="38"/>
        <end position="68"/>
    </location>
</feature>
<name>A0A1T4YVA1_9BACT</name>
<evidence type="ECO:0000313" key="5">
    <source>
        <dbReference type="Proteomes" id="UP000190774"/>
    </source>
</evidence>
<gene>
    <name evidence="4" type="ORF">SAMN02745166_04313</name>
</gene>
<evidence type="ECO:0000259" key="2">
    <source>
        <dbReference type="Pfam" id="PF00364"/>
    </source>
</evidence>
<dbReference type="Proteomes" id="UP000190774">
    <property type="component" value="Unassembled WGS sequence"/>
</dbReference>
<dbReference type="Gene3D" id="2.40.50.100">
    <property type="match status" value="1"/>
</dbReference>
<feature type="domain" description="CusB-like beta-barrel" evidence="3">
    <location>
        <begin position="177"/>
        <end position="243"/>
    </location>
</feature>
<organism evidence="4 5">
    <name type="scientific">Prosthecobacter debontii</name>
    <dbReference type="NCBI Taxonomy" id="48467"/>
    <lineage>
        <taxon>Bacteria</taxon>
        <taxon>Pseudomonadati</taxon>
        <taxon>Verrucomicrobiota</taxon>
        <taxon>Verrucomicrobiia</taxon>
        <taxon>Verrucomicrobiales</taxon>
        <taxon>Verrucomicrobiaceae</taxon>
        <taxon>Prosthecobacter</taxon>
    </lineage>
</organism>
<dbReference type="Pfam" id="PF25954">
    <property type="entry name" value="Beta-barrel_RND_2"/>
    <property type="match status" value="1"/>
</dbReference>
<accession>A0A1T4YVA1</accession>
<dbReference type="PANTHER" id="PTHR30469:SF15">
    <property type="entry name" value="HLYD FAMILY OF SECRETION PROTEINS"/>
    <property type="match status" value="1"/>
</dbReference>
<evidence type="ECO:0000313" key="4">
    <source>
        <dbReference type="EMBL" id="SKB05719.1"/>
    </source>
</evidence>
<reference evidence="5" key="1">
    <citation type="submission" date="2017-02" db="EMBL/GenBank/DDBJ databases">
        <authorList>
            <person name="Varghese N."/>
            <person name="Submissions S."/>
        </authorList>
    </citation>
    <scope>NUCLEOTIDE SEQUENCE [LARGE SCALE GENOMIC DNA]</scope>
    <source>
        <strain evidence="5">ATCC 700200</strain>
    </source>
</reference>
<evidence type="ECO:0000259" key="3">
    <source>
        <dbReference type="Pfam" id="PF25954"/>
    </source>
</evidence>
<dbReference type="GO" id="GO:1990281">
    <property type="term" value="C:efflux pump complex"/>
    <property type="evidence" value="ECO:0007669"/>
    <property type="project" value="TreeGrafter"/>
</dbReference>
<dbReference type="Gene3D" id="2.40.30.170">
    <property type="match status" value="1"/>
</dbReference>
<dbReference type="GO" id="GO:0015562">
    <property type="term" value="F:efflux transmembrane transporter activity"/>
    <property type="evidence" value="ECO:0007669"/>
    <property type="project" value="TreeGrafter"/>
</dbReference>
<dbReference type="EMBL" id="FUYE01000019">
    <property type="protein sequence ID" value="SKB05719.1"/>
    <property type="molecule type" value="Genomic_DNA"/>
</dbReference>
<dbReference type="InterPro" id="IPR000089">
    <property type="entry name" value="Biotin_lipoyl"/>
</dbReference>
<protein>
    <submittedName>
        <fullName evidence="4">RND family efflux transporter, MFP subunit</fullName>
    </submittedName>
</protein>
<keyword evidence="5" id="KW-1185">Reference proteome</keyword>
<dbReference type="SUPFAM" id="SSF111369">
    <property type="entry name" value="HlyD-like secretion proteins"/>
    <property type="match status" value="1"/>
</dbReference>
<proteinExistence type="inferred from homology"/>
<comment type="similarity">
    <text evidence="1">Belongs to the membrane fusion protein (MFP) (TC 8.A.1) family.</text>
</comment>
<dbReference type="OrthoDB" id="9791520at2"/>
<dbReference type="InterPro" id="IPR058792">
    <property type="entry name" value="Beta-barrel_RND_2"/>
</dbReference>
<dbReference type="InterPro" id="IPR006143">
    <property type="entry name" value="RND_pump_MFP"/>
</dbReference>
<evidence type="ECO:0000256" key="1">
    <source>
        <dbReference type="ARBA" id="ARBA00009477"/>
    </source>
</evidence>
<sequence>MIHPFGYRFCLFVTALWAIASVGRAESVTGLLLPLQEVKVGTPVEGLVKEVMVDEGDTVTVGQPLVRLVDDLEKMDVERAEKILEKAKFDHEAAQKLLKQDIGTKEEALRKSIEYDLAKIQRDASVVRLQQKTLQSPIQGVVVHRGKEPGESVQLHEVLLQIVHIQKVEAQFYLEPEQIGSLKTGVQQKLHVPSITGSPEVIGRIVFLDPRLDAESGLYRVKLELDNPDLKLKPGMRVEADFAKP</sequence>
<dbReference type="PANTHER" id="PTHR30469">
    <property type="entry name" value="MULTIDRUG RESISTANCE PROTEIN MDTA"/>
    <property type="match status" value="1"/>
</dbReference>
<dbReference type="Pfam" id="PF00364">
    <property type="entry name" value="Biotin_lipoyl"/>
    <property type="match status" value="1"/>
</dbReference>